<dbReference type="PROSITE" id="PS00061">
    <property type="entry name" value="ADH_SHORT"/>
    <property type="match status" value="1"/>
</dbReference>
<dbReference type="STRING" id="983965.A0A2T4CBG0"/>
<proteinExistence type="inferred from homology"/>
<dbReference type="GO" id="GO:0016491">
    <property type="term" value="F:oxidoreductase activity"/>
    <property type="evidence" value="ECO:0007669"/>
    <property type="project" value="UniProtKB-KW"/>
</dbReference>
<sequence length="347" mass="37594">MGDVRQTVKQSLPVDVGKPYDPTTLKDKTILITGGANGLGAHMVRHWASHGANIIIGDVANAAGEELVASLRTAYPKVVFEFQHCDVTDWASQVSLFDAAVTASPHGAIDVVVPNAGVILPGEATKFENPELVNGRIPEPNTTTLNVNIKGVIFTSHLALYHLAQNKRSDRCLLFVGSVASLTPLPGQSHYTASKHAVLGLFRSLRGTAFMKGIRVNMIAPYYTAQTNMLPPVAEALLLAGSAGPGSVPDVIDAATRLIADESVVGRALVIGPRLRTQKIVEAIDMGCELMQEEDDGQSQAVWECYAHDYDQVETFVKRYLWLLNATARARGMFAWIRDVLAIWRRG</sequence>
<dbReference type="EMBL" id="KZ679129">
    <property type="protein sequence ID" value="PTB78909.1"/>
    <property type="molecule type" value="Genomic_DNA"/>
</dbReference>
<gene>
    <name evidence="4" type="ORF">M440DRAFT_1400036</name>
</gene>
<keyword evidence="3" id="KW-0560">Oxidoreductase</keyword>
<accession>A0A2T4CBG0</accession>
<name>A0A2T4CBG0_TRILO</name>
<evidence type="ECO:0000313" key="5">
    <source>
        <dbReference type="Proteomes" id="UP000240760"/>
    </source>
</evidence>
<dbReference type="Gene3D" id="3.40.50.720">
    <property type="entry name" value="NAD(P)-binding Rossmann-like Domain"/>
    <property type="match status" value="1"/>
</dbReference>
<dbReference type="PANTHER" id="PTHR43180">
    <property type="entry name" value="3-OXOACYL-(ACYL-CARRIER-PROTEIN) REDUCTASE (AFU_ORTHOLOGUE AFUA_6G11210)"/>
    <property type="match status" value="1"/>
</dbReference>
<dbReference type="InterPro" id="IPR036291">
    <property type="entry name" value="NAD(P)-bd_dom_sf"/>
</dbReference>
<dbReference type="InterPro" id="IPR020904">
    <property type="entry name" value="Sc_DH/Rdtase_CS"/>
</dbReference>
<dbReference type="PANTHER" id="PTHR43180:SF16">
    <property type="entry name" value="BACILYSIN BIOSYNTHESIS OXIDOREDUCTASE BACC"/>
    <property type="match status" value="1"/>
</dbReference>
<evidence type="ECO:0000256" key="2">
    <source>
        <dbReference type="ARBA" id="ARBA00022857"/>
    </source>
</evidence>
<dbReference type="InterPro" id="IPR002347">
    <property type="entry name" value="SDR_fam"/>
</dbReference>
<dbReference type="Proteomes" id="UP000240760">
    <property type="component" value="Unassembled WGS sequence"/>
</dbReference>
<evidence type="ECO:0000313" key="4">
    <source>
        <dbReference type="EMBL" id="PTB78909.1"/>
    </source>
</evidence>
<protein>
    <submittedName>
        <fullName evidence="4">NAD(P)-binding protein</fullName>
    </submittedName>
</protein>
<keyword evidence="2" id="KW-0521">NADP</keyword>
<comment type="similarity">
    <text evidence="1">Belongs to the short-chain dehydrogenases/reductases (SDR) family.</text>
</comment>
<dbReference type="AlphaFoldDB" id="A0A2T4CBG0"/>
<dbReference type="PRINTS" id="PR00081">
    <property type="entry name" value="GDHRDH"/>
</dbReference>
<dbReference type="OrthoDB" id="498125at2759"/>
<evidence type="ECO:0000256" key="3">
    <source>
        <dbReference type="ARBA" id="ARBA00023002"/>
    </source>
</evidence>
<organism evidence="4 5">
    <name type="scientific">Trichoderma longibrachiatum ATCC 18648</name>
    <dbReference type="NCBI Taxonomy" id="983965"/>
    <lineage>
        <taxon>Eukaryota</taxon>
        <taxon>Fungi</taxon>
        <taxon>Dikarya</taxon>
        <taxon>Ascomycota</taxon>
        <taxon>Pezizomycotina</taxon>
        <taxon>Sordariomycetes</taxon>
        <taxon>Hypocreomycetidae</taxon>
        <taxon>Hypocreales</taxon>
        <taxon>Hypocreaceae</taxon>
        <taxon>Trichoderma</taxon>
    </lineage>
</organism>
<reference evidence="4 5" key="1">
    <citation type="submission" date="2016-07" db="EMBL/GenBank/DDBJ databases">
        <title>Multiple horizontal gene transfer events from other fungi enriched the ability of initially mycotrophic Trichoderma (Ascomycota) to feed on dead plant biomass.</title>
        <authorList>
            <consortium name="DOE Joint Genome Institute"/>
            <person name="Aerts A."/>
            <person name="Atanasova L."/>
            <person name="Chenthamara K."/>
            <person name="Zhang J."/>
            <person name="Grujic M."/>
            <person name="Henrissat B."/>
            <person name="Kuo A."/>
            <person name="Salamov A."/>
            <person name="Lipzen A."/>
            <person name="Labutti K."/>
            <person name="Barry K."/>
            <person name="Miao Y."/>
            <person name="Rahimi M.J."/>
            <person name="Shen Q."/>
            <person name="Grigoriev I.V."/>
            <person name="Kubicek C.P."/>
            <person name="Druzhinina I.S."/>
        </authorList>
    </citation>
    <scope>NUCLEOTIDE SEQUENCE [LARGE SCALE GENOMIC DNA]</scope>
    <source>
        <strain evidence="4 5">ATCC 18648</strain>
    </source>
</reference>
<evidence type="ECO:0000256" key="1">
    <source>
        <dbReference type="ARBA" id="ARBA00006484"/>
    </source>
</evidence>
<dbReference type="SUPFAM" id="SSF51735">
    <property type="entry name" value="NAD(P)-binding Rossmann-fold domains"/>
    <property type="match status" value="1"/>
</dbReference>
<dbReference type="Pfam" id="PF00106">
    <property type="entry name" value="adh_short"/>
    <property type="match status" value="1"/>
</dbReference>
<keyword evidence="5" id="KW-1185">Reference proteome</keyword>